<dbReference type="Pfam" id="PF00614">
    <property type="entry name" value="PLDc"/>
    <property type="match status" value="1"/>
</dbReference>
<comment type="subcellular location">
    <subcellularLocation>
        <location evidence="3">Secreted</location>
    </subcellularLocation>
</comment>
<dbReference type="GO" id="GO:0009395">
    <property type="term" value="P:phospholipid catabolic process"/>
    <property type="evidence" value="ECO:0007669"/>
    <property type="project" value="TreeGrafter"/>
</dbReference>
<organism evidence="11 12">
    <name type="scientific">Albidovulum aquaemixtae</name>
    <dbReference type="NCBI Taxonomy" id="1542388"/>
    <lineage>
        <taxon>Bacteria</taxon>
        <taxon>Pseudomonadati</taxon>
        <taxon>Pseudomonadota</taxon>
        <taxon>Alphaproteobacteria</taxon>
        <taxon>Rhodobacterales</taxon>
        <taxon>Paracoccaceae</taxon>
        <taxon>Albidovulum</taxon>
    </lineage>
</organism>
<gene>
    <name evidence="11" type="primary">clsB</name>
    <name evidence="11" type="ORF">DEA8626_02539</name>
</gene>
<dbReference type="InterPro" id="IPR001736">
    <property type="entry name" value="PLipase_D/transphosphatidylase"/>
</dbReference>
<evidence type="ECO:0000313" key="12">
    <source>
        <dbReference type="Proteomes" id="UP000244924"/>
    </source>
</evidence>
<evidence type="ECO:0000256" key="5">
    <source>
        <dbReference type="ARBA" id="ARBA00022525"/>
    </source>
</evidence>
<proteinExistence type="predicted"/>
<evidence type="ECO:0000256" key="1">
    <source>
        <dbReference type="ARBA" id="ARBA00000798"/>
    </source>
</evidence>
<accession>A0A2R8BJ98</accession>
<dbReference type="InterPro" id="IPR025202">
    <property type="entry name" value="PLD-like_dom"/>
</dbReference>
<dbReference type="SUPFAM" id="SSF56024">
    <property type="entry name" value="Phospholipase D/nuclease"/>
    <property type="match status" value="2"/>
</dbReference>
<keyword evidence="12" id="KW-1185">Reference proteome</keyword>
<sequence length="536" mass="60545">MQWSIGARDLFMMLQRLENLAVPSTFRTLLTAEEAYPALEREFIAASSEIWASFRIFDPMTRLRSPEARAIGRTWFDLIIATLRRGVSITIVITDFDPVARAELHRATWRSVRVLIAAAELGGPGARLRVIPAMHPARTGLLLRILFCPVIIAKQARTARWLNGRSDEERRAAIREMPGVAACLIKRPNGRYRPKVFPFPLLYPATHHQKVAVFDRKRLYLGGLDLDERRYDTPRHDRDAAQTWHDVQVLVDGPAAREAQEHLETFLDATAGKRKPANTRRLLRTLSQPRQNNPFRFGPKPLVQELALAHEHLARRAKRLIFVETQFFRDLKLARYLADLGRSRPDLGMILILPGAPEDVAFKPHVGLDARFGEFLQYRALRILTKGFGARLFIGAAAQPRPKNGPSPNETERDHVEGAPLIYIHSKVSIFDDSAAIVSSANLNGRSLRWDTEAGLFITSKRDVQALRRKVLRHWLSDDAGPEFFDPSQAVDAWRTMALANAETPPTSRRGFIVPHDLEATKKVAANVPILPDEMV</sequence>
<dbReference type="GO" id="GO:0016740">
    <property type="term" value="F:transferase activity"/>
    <property type="evidence" value="ECO:0007669"/>
    <property type="project" value="UniProtKB-KW"/>
</dbReference>
<dbReference type="Gene3D" id="3.30.870.10">
    <property type="entry name" value="Endonuclease Chain A"/>
    <property type="match status" value="2"/>
</dbReference>
<keyword evidence="11" id="KW-0808">Transferase</keyword>
<dbReference type="Pfam" id="PF13091">
    <property type="entry name" value="PLDc_2"/>
    <property type="match status" value="1"/>
</dbReference>
<dbReference type="AlphaFoldDB" id="A0A2R8BJ98"/>
<evidence type="ECO:0000256" key="6">
    <source>
        <dbReference type="ARBA" id="ARBA00022737"/>
    </source>
</evidence>
<dbReference type="GO" id="GO:0005576">
    <property type="term" value="C:extracellular region"/>
    <property type="evidence" value="ECO:0007669"/>
    <property type="project" value="UniProtKB-SubCell"/>
</dbReference>
<dbReference type="SMART" id="SM00155">
    <property type="entry name" value="PLDc"/>
    <property type="match status" value="2"/>
</dbReference>
<evidence type="ECO:0000256" key="2">
    <source>
        <dbReference type="ARBA" id="ARBA00003145"/>
    </source>
</evidence>
<dbReference type="Proteomes" id="UP000244924">
    <property type="component" value="Unassembled WGS sequence"/>
</dbReference>
<dbReference type="CDD" id="cd09105">
    <property type="entry name" value="PLDc_vPLD1_2_like_2"/>
    <property type="match status" value="1"/>
</dbReference>
<keyword evidence="5" id="KW-0964">Secreted</keyword>
<dbReference type="GO" id="GO:0004630">
    <property type="term" value="F:phospholipase D activity"/>
    <property type="evidence" value="ECO:0007669"/>
    <property type="project" value="UniProtKB-EC"/>
</dbReference>
<feature type="domain" description="PLD phosphodiesterase" evidence="10">
    <location>
        <begin position="420"/>
        <end position="447"/>
    </location>
</feature>
<evidence type="ECO:0000259" key="10">
    <source>
        <dbReference type="PROSITE" id="PS50035"/>
    </source>
</evidence>
<comment type="catalytic activity">
    <reaction evidence="1">
        <text>a 1,2-diacyl-sn-glycero-3-phosphocholine + H2O = a 1,2-diacyl-sn-glycero-3-phosphate + choline + H(+)</text>
        <dbReference type="Rhea" id="RHEA:14445"/>
        <dbReference type="ChEBI" id="CHEBI:15354"/>
        <dbReference type="ChEBI" id="CHEBI:15377"/>
        <dbReference type="ChEBI" id="CHEBI:15378"/>
        <dbReference type="ChEBI" id="CHEBI:57643"/>
        <dbReference type="ChEBI" id="CHEBI:58608"/>
        <dbReference type="EC" id="3.1.4.4"/>
    </reaction>
</comment>
<evidence type="ECO:0000256" key="4">
    <source>
        <dbReference type="ARBA" id="ARBA00018392"/>
    </source>
</evidence>
<evidence type="ECO:0000256" key="7">
    <source>
        <dbReference type="ARBA" id="ARBA00022801"/>
    </source>
</evidence>
<protein>
    <recommendedName>
        <fullName evidence="4">Phospholipase D</fullName>
    </recommendedName>
    <alternativeName>
        <fullName evidence="9">Choline phosphatase</fullName>
    </alternativeName>
</protein>
<evidence type="ECO:0000256" key="8">
    <source>
        <dbReference type="ARBA" id="ARBA00023098"/>
    </source>
</evidence>
<dbReference type="EMBL" id="OMOQ01000002">
    <property type="protein sequence ID" value="SPH23476.1"/>
    <property type="molecule type" value="Genomic_DNA"/>
</dbReference>
<dbReference type="PANTHER" id="PTHR18896:SF76">
    <property type="entry name" value="PHOSPHOLIPASE"/>
    <property type="match status" value="1"/>
</dbReference>
<name>A0A2R8BJ98_9RHOB</name>
<keyword evidence="6" id="KW-0677">Repeat</keyword>
<evidence type="ECO:0000256" key="9">
    <source>
        <dbReference type="ARBA" id="ARBA00029594"/>
    </source>
</evidence>
<keyword evidence="8" id="KW-0443">Lipid metabolism</keyword>
<feature type="domain" description="PLD phosphodiesterase" evidence="10">
    <location>
        <begin position="203"/>
        <end position="230"/>
    </location>
</feature>
<dbReference type="PANTHER" id="PTHR18896">
    <property type="entry name" value="PHOSPHOLIPASE D"/>
    <property type="match status" value="1"/>
</dbReference>
<reference evidence="11 12" key="1">
    <citation type="submission" date="2018-03" db="EMBL/GenBank/DDBJ databases">
        <authorList>
            <person name="Keele B.F."/>
        </authorList>
    </citation>
    <scope>NUCLEOTIDE SEQUENCE [LARGE SCALE GENOMIC DNA]</scope>
    <source>
        <strain evidence="11 12">CECT 8626</strain>
    </source>
</reference>
<evidence type="ECO:0000256" key="3">
    <source>
        <dbReference type="ARBA" id="ARBA00004613"/>
    </source>
</evidence>
<dbReference type="PROSITE" id="PS50035">
    <property type="entry name" value="PLD"/>
    <property type="match status" value="2"/>
</dbReference>
<comment type="function">
    <text evidence="2">Could be a virulence factor.</text>
</comment>
<evidence type="ECO:0000313" key="11">
    <source>
        <dbReference type="EMBL" id="SPH23476.1"/>
    </source>
</evidence>
<dbReference type="InterPro" id="IPR015679">
    <property type="entry name" value="PLipase_D_fam"/>
</dbReference>
<keyword evidence="7" id="KW-0378">Hydrolase</keyword>